<dbReference type="GO" id="GO:0005886">
    <property type="term" value="C:plasma membrane"/>
    <property type="evidence" value="ECO:0007669"/>
    <property type="project" value="UniProtKB-SubCell"/>
</dbReference>
<proteinExistence type="inferred from homology"/>
<evidence type="ECO:0000256" key="3">
    <source>
        <dbReference type="ARBA" id="ARBA00022475"/>
    </source>
</evidence>
<keyword evidence="3" id="KW-1003">Cell membrane</keyword>
<dbReference type="STRING" id="1888891.DSOL_4364"/>
<protein>
    <submittedName>
        <fullName evidence="7">Protein yraQ</fullName>
    </submittedName>
</protein>
<dbReference type="EMBL" id="MLBF01000051">
    <property type="protein sequence ID" value="OLN27816.1"/>
    <property type="molecule type" value="Genomic_DNA"/>
</dbReference>
<sequence>MPEKILRFKETNQPVTRKTKLNYLIPVLIFFVIAIIGVWYVKWSPYYQKVFVAASKHSIGASIISGKLASSPLPSWQAALSYTTAYFNAVWKAVILGLLLGSLVQVLLPQEWIKRALGSTSFGSTLLGGVAAIPSMMCTCCAAPVTVGLRKSSASVGSSLAYWLGNPILNPATIIFMGFVLSWKFALMRIIAGLILVFGIAYIANYLTNIDEVECNEEVITLAPSITTRESFFVRWWRALWPLILDTIPAYIIMVFLLGGLRAWLFPVISPQWATSGLVLIFLAITGTLFIVPTAAEIPIVQTLMSFGLGVGPAVALMMTLPAISLPSLLIVKRAFSTRILIFVTGSVFLVGVVSGLIAMVIF</sequence>
<evidence type="ECO:0000256" key="1">
    <source>
        <dbReference type="ARBA" id="ARBA00004651"/>
    </source>
</evidence>
<evidence type="ECO:0000313" key="7">
    <source>
        <dbReference type="EMBL" id="OLN27816.1"/>
    </source>
</evidence>
<dbReference type="PANTHER" id="PTHR43299:SF1">
    <property type="entry name" value="UPF0718 PROTEIN YRAQ"/>
    <property type="match status" value="1"/>
</dbReference>
<comment type="similarity">
    <text evidence="2">Belongs to the UPF0718 family.</text>
</comment>
<evidence type="ECO:0000256" key="5">
    <source>
        <dbReference type="ARBA" id="ARBA00022989"/>
    </source>
</evidence>
<keyword evidence="6" id="KW-0472">Membrane</keyword>
<organism evidence="7 8">
    <name type="scientific">Desulfosporosinus metallidurans</name>
    <dbReference type="NCBI Taxonomy" id="1888891"/>
    <lineage>
        <taxon>Bacteria</taxon>
        <taxon>Bacillati</taxon>
        <taxon>Bacillota</taxon>
        <taxon>Clostridia</taxon>
        <taxon>Eubacteriales</taxon>
        <taxon>Desulfitobacteriaceae</taxon>
        <taxon>Desulfosporosinus</taxon>
    </lineage>
</organism>
<dbReference type="Proteomes" id="UP000186102">
    <property type="component" value="Unassembled WGS sequence"/>
</dbReference>
<name>A0A1Q8QKF7_9FIRM</name>
<evidence type="ECO:0000256" key="2">
    <source>
        <dbReference type="ARBA" id="ARBA00006386"/>
    </source>
</evidence>
<dbReference type="AlphaFoldDB" id="A0A1Q8QKF7"/>
<evidence type="ECO:0000256" key="4">
    <source>
        <dbReference type="ARBA" id="ARBA00022692"/>
    </source>
</evidence>
<keyword evidence="4" id="KW-0812">Transmembrane</keyword>
<dbReference type="PANTHER" id="PTHR43299">
    <property type="entry name" value="UPF0718 PROTEIN YRAQ"/>
    <property type="match status" value="1"/>
</dbReference>
<dbReference type="Pfam" id="PF03773">
    <property type="entry name" value="ArsP_1"/>
    <property type="match status" value="1"/>
</dbReference>
<accession>A0A1Q8QKF7</accession>
<reference evidence="7 8" key="1">
    <citation type="submission" date="2016-09" db="EMBL/GenBank/DDBJ databases">
        <title>Complete genome of Desulfosporosinus sp. OL.</title>
        <authorList>
            <person name="Mardanov A."/>
            <person name="Beletsky A."/>
            <person name="Panova A."/>
            <person name="Karnachuk O."/>
            <person name="Ravin N."/>
        </authorList>
    </citation>
    <scope>NUCLEOTIDE SEQUENCE [LARGE SCALE GENOMIC DNA]</scope>
    <source>
        <strain evidence="7 8">OL</strain>
    </source>
</reference>
<keyword evidence="8" id="KW-1185">Reference proteome</keyword>
<dbReference type="InterPro" id="IPR005524">
    <property type="entry name" value="DUF318"/>
</dbReference>
<gene>
    <name evidence="7" type="ORF">DSOL_4364</name>
</gene>
<comment type="caution">
    <text evidence="7">The sequence shown here is derived from an EMBL/GenBank/DDBJ whole genome shotgun (WGS) entry which is preliminary data.</text>
</comment>
<dbReference type="RefSeq" id="WP_235838932.1">
    <property type="nucleotide sequence ID" value="NZ_MLBF01000051.1"/>
</dbReference>
<evidence type="ECO:0000256" key="6">
    <source>
        <dbReference type="ARBA" id="ARBA00023136"/>
    </source>
</evidence>
<evidence type="ECO:0000313" key="8">
    <source>
        <dbReference type="Proteomes" id="UP000186102"/>
    </source>
</evidence>
<keyword evidence="5" id="KW-1133">Transmembrane helix</keyword>
<comment type="subcellular location">
    <subcellularLocation>
        <location evidence="1">Cell membrane</location>
        <topology evidence="1">Multi-pass membrane protein</topology>
    </subcellularLocation>
</comment>